<evidence type="ECO:0000313" key="2">
    <source>
        <dbReference type="Proteomes" id="UP000828390"/>
    </source>
</evidence>
<organism evidence="1 2">
    <name type="scientific">Dreissena polymorpha</name>
    <name type="common">Zebra mussel</name>
    <name type="synonym">Mytilus polymorpha</name>
    <dbReference type="NCBI Taxonomy" id="45954"/>
    <lineage>
        <taxon>Eukaryota</taxon>
        <taxon>Metazoa</taxon>
        <taxon>Spiralia</taxon>
        <taxon>Lophotrochozoa</taxon>
        <taxon>Mollusca</taxon>
        <taxon>Bivalvia</taxon>
        <taxon>Autobranchia</taxon>
        <taxon>Heteroconchia</taxon>
        <taxon>Euheterodonta</taxon>
        <taxon>Imparidentia</taxon>
        <taxon>Neoheterodontei</taxon>
        <taxon>Myida</taxon>
        <taxon>Dreissenoidea</taxon>
        <taxon>Dreissenidae</taxon>
        <taxon>Dreissena</taxon>
    </lineage>
</organism>
<reference evidence="1" key="1">
    <citation type="journal article" date="2019" name="bioRxiv">
        <title>The Genome of the Zebra Mussel, Dreissena polymorpha: A Resource for Invasive Species Research.</title>
        <authorList>
            <person name="McCartney M.A."/>
            <person name="Auch B."/>
            <person name="Kono T."/>
            <person name="Mallez S."/>
            <person name="Zhang Y."/>
            <person name="Obille A."/>
            <person name="Becker A."/>
            <person name="Abrahante J.E."/>
            <person name="Garbe J."/>
            <person name="Badalamenti J.P."/>
            <person name="Herman A."/>
            <person name="Mangelson H."/>
            <person name="Liachko I."/>
            <person name="Sullivan S."/>
            <person name="Sone E.D."/>
            <person name="Koren S."/>
            <person name="Silverstein K.A.T."/>
            <person name="Beckman K.B."/>
            <person name="Gohl D.M."/>
        </authorList>
    </citation>
    <scope>NUCLEOTIDE SEQUENCE</scope>
    <source>
        <strain evidence="1">Duluth1</strain>
        <tissue evidence="1">Whole animal</tissue>
    </source>
</reference>
<protein>
    <submittedName>
        <fullName evidence="1">Uncharacterized protein</fullName>
    </submittedName>
</protein>
<proteinExistence type="predicted"/>
<evidence type="ECO:0000313" key="1">
    <source>
        <dbReference type="EMBL" id="KAH3734294.1"/>
    </source>
</evidence>
<accession>A0A9D4CXA3</accession>
<keyword evidence="2" id="KW-1185">Reference proteome</keyword>
<name>A0A9D4CXA3_DREPO</name>
<comment type="caution">
    <text evidence="1">The sequence shown here is derived from an EMBL/GenBank/DDBJ whole genome shotgun (WGS) entry which is preliminary data.</text>
</comment>
<dbReference type="AlphaFoldDB" id="A0A9D4CXA3"/>
<gene>
    <name evidence="1" type="ORF">DPMN_040733</name>
</gene>
<dbReference type="EMBL" id="JAIWYP010000011">
    <property type="protein sequence ID" value="KAH3734294.1"/>
    <property type="molecule type" value="Genomic_DNA"/>
</dbReference>
<dbReference type="Proteomes" id="UP000828390">
    <property type="component" value="Unassembled WGS sequence"/>
</dbReference>
<reference evidence="1" key="2">
    <citation type="submission" date="2020-11" db="EMBL/GenBank/DDBJ databases">
        <authorList>
            <person name="McCartney M.A."/>
            <person name="Auch B."/>
            <person name="Kono T."/>
            <person name="Mallez S."/>
            <person name="Becker A."/>
            <person name="Gohl D.M."/>
            <person name="Silverstein K.A.T."/>
            <person name="Koren S."/>
            <person name="Bechman K.B."/>
            <person name="Herman A."/>
            <person name="Abrahante J.E."/>
            <person name="Garbe J."/>
        </authorList>
    </citation>
    <scope>NUCLEOTIDE SEQUENCE</scope>
    <source>
        <strain evidence="1">Duluth1</strain>
        <tissue evidence="1">Whole animal</tissue>
    </source>
</reference>
<sequence length="63" mass="7269">MLVNSRAEDGSLEERQEAGLCLLDRTSTQVVVYSPEKQVFSLFFRELFNIFLKQIKVMINDDG</sequence>